<keyword evidence="2" id="KW-1133">Transmembrane helix</keyword>
<sequence>MPHTITIAFDDERMIVSKEMVSVLAACVMLTMILWWLSTQCCGGEADKQLIRPLHAPLPRRPAGFSRGDAFVLDRARHAGVLPEVDASSAALEAALLRSVGSLEIPTRRATTSGRAGYLSARDARLPRDTLLDTTRYDPLDTLLGSSCGWGGAYERSVGGGVAWDPSVYSPAVYSPAATEASVYYSLDLSPPPQPPQRMPLAPHPVIAAAETSATSGGRGSCRFVPVGLLCRGARFTAGSTFTRPGVCRHARGGVLFEAMPPAPATRSTTGHKHRTPTMTPTWPPPSAGDAGLWPLINEGLASVRAPFGSLRPLQGGAQGSASAAPSAAPLRSPA</sequence>
<comment type="caution">
    <text evidence="3">The sequence shown here is derived from an EMBL/GenBank/DDBJ whole genome shotgun (WGS) entry which is preliminary data.</text>
</comment>
<protein>
    <submittedName>
        <fullName evidence="3">Uncharacterized protein</fullName>
    </submittedName>
</protein>
<evidence type="ECO:0000256" key="1">
    <source>
        <dbReference type="SAM" id="MobiDB-lite"/>
    </source>
</evidence>
<keyword evidence="4" id="KW-1185">Reference proteome</keyword>
<feature type="transmembrane region" description="Helical" evidence="2">
    <location>
        <begin position="20"/>
        <end position="38"/>
    </location>
</feature>
<evidence type="ECO:0000313" key="4">
    <source>
        <dbReference type="Proteomes" id="UP000037460"/>
    </source>
</evidence>
<keyword evidence="2" id="KW-0472">Membrane</keyword>
<proteinExistence type="predicted"/>
<dbReference type="Proteomes" id="UP000037460">
    <property type="component" value="Unassembled WGS sequence"/>
</dbReference>
<evidence type="ECO:0000313" key="3">
    <source>
        <dbReference type="EMBL" id="KOO32918.1"/>
    </source>
</evidence>
<dbReference type="AlphaFoldDB" id="A0A0M0K3F9"/>
<dbReference type="EMBL" id="JWZX01001651">
    <property type="protein sequence ID" value="KOO32918.1"/>
    <property type="molecule type" value="Genomic_DNA"/>
</dbReference>
<name>A0A0M0K3F9_9EUKA</name>
<gene>
    <name evidence="3" type="ORF">Ctob_012995</name>
</gene>
<feature type="non-terminal residue" evidence="3">
    <location>
        <position position="335"/>
    </location>
</feature>
<feature type="region of interest" description="Disordered" evidence="1">
    <location>
        <begin position="315"/>
        <end position="335"/>
    </location>
</feature>
<reference evidence="4" key="1">
    <citation type="journal article" date="2015" name="PLoS Genet.">
        <title>Genome Sequence and Transcriptome Analyses of Chrysochromulina tobin: Metabolic Tools for Enhanced Algal Fitness in the Prominent Order Prymnesiales (Haptophyceae).</title>
        <authorList>
            <person name="Hovde B.T."/>
            <person name="Deodato C.R."/>
            <person name="Hunsperger H.M."/>
            <person name="Ryken S.A."/>
            <person name="Yost W."/>
            <person name="Jha R.K."/>
            <person name="Patterson J."/>
            <person name="Monnat R.J. Jr."/>
            <person name="Barlow S.B."/>
            <person name="Starkenburg S.R."/>
            <person name="Cattolico R.A."/>
        </authorList>
    </citation>
    <scope>NUCLEOTIDE SEQUENCE</scope>
    <source>
        <strain evidence="4">CCMP291</strain>
    </source>
</reference>
<organism evidence="3 4">
    <name type="scientific">Chrysochromulina tobinii</name>
    <dbReference type="NCBI Taxonomy" id="1460289"/>
    <lineage>
        <taxon>Eukaryota</taxon>
        <taxon>Haptista</taxon>
        <taxon>Haptophyta</taxon>
        <taxon>Prymnesiophyceae</taxon>
        <taxon>Prymnesiales</taxon>
        <taxon>Chrysochromulinaceae</taxon>
        <taxon>Chrysochromulina</taxon>
    </lineage>
</organism>
<keyword evidence="2" id="KW-0812">Transmembrane</keyword>
<feature type="region of interest" description="Disordered" evidence="1">
    <location>
        <begin position="260"/>
        <end position="286"/>
    </location>
</feature>
<accession>A0A0M0K3F9</accession>
<evidence type="ECO:0000256" key="2">
    <source>
        <dbReference type="SAM" id="Phobius"/>
    </source>
</evidence>